<evidence type="ECO:0000256" key="9">
    <source>
        <dbReference type="PROSITE-ProRule" id="PRU10141"/>
    </source>
</evidence>
<dbReference type="EC" id="2.7.11.23" evidence="2"/>
<organism evidence="12 13">
    <name type="scientific">Hordeum vulgare subsp. vulgare</name>
    <name type="common">Domesticated barley</name>
    <dbReference type="NCBI Taxonomy" id="112509"/>
    <lineage>
        <taxon>Eukaryota</taxon>
        <taxon>Viridiplantae</taxon>
        <taxon>Streptophyta</taxon>
        <taxon>Embryophyta</taxon>
        <taxon>Tracheophyta</taxon>
        <taxon>Spermatophyta</taxon>
        <taxon>Magnoliopsida</taxon>
        <taxon>Liliopsida</taxon>
        <taxon>Poales</taxon>
        <taxon>Poaceae</taxon>
        <taxon>BOP clade</taxon>
        <taxon>Pooideae</taxon>
        <taxon>Triticodae</taxon>
        <taxon>Triticeae</taxon>
        <taxon>Hordeinae</taxon>
        <taxon>Hordeum</taxon>
    </lineage>
</organism>
<feature type="binding site" evidence="9">
    <location>
        <position position="72"/>
    </location>
    <ligand>
        <name>ATP</name>
        <dbReference type="ChEBI" id="CHEBI:30616"/>
    </ligand>
</feature>
<dbReference type="PANTHER" id="PTHR24056:SF451">
    <property type="entry name" value="PROTEIN KINASE DOMAIN-CONTAINING PROTEIN"/>
    <property type="match status" value="1"/>
</dbReference>
<keyword evidence="6" id="KW-0418">Kinase</keyword>
<dbReference type="SMR" id="A0A8I6X422"/>
<gene>
    <name evidence="12" type="primary">LOC123446881</name>
</gene>
<dbReference type="SUPFAM" id="SSF56112">
    <property type="entry name" value="Protein kinase-like (PK-like)"/>
    <property type="match status" value="1"/>
</dbReference>
<evidence type="ECO:0000256" key="1">
    <source>
        <dbReference type="ARBA" id="ARBA00006485"/>
    </source>
</evidence>
<dbReference type="AlphaFoldDB" id="A0A8I6X422"/>
<keyword evidence="4" id="KW-0808">Transferase</keyword>
<dbReference type="Gene3D" id="3.30.200.20">
    <property type="entry name" value="Phosphorylase Kinase, domain 1"/>
    <property type="match status" value="1"/>
</dbReference>
<reference evidence="12" key="2">
    <citation type="submission" date="2020-10" db="EMBL/GenBank/DDBJ databases">
        <authorList>
            <person name="Scholz U."/>
            <person name="Mascher M."/>
            <person name="Fiebig A."/>
        </authorList>
    </citation>
    <scope>NUCLEOTIDE SEQUENCE [LARGE SCALE GENOMIC DNA]</scope>
    <source>
        <strain evidence="12">cv. Morex</strain>
    </source>
</reference>
<evidence type="ECO:0000256" key="8">
    <source>
        <dbReference type="ARBA" id="ARBA00049280"/>
    </source>
</evidence>
<keyword evidence="7 9" id="KW-0067">ATP-binding</keyword>
<keyword evidence="10" id="KW-0723">Serine/threonine-protein kinase</keyword>
<keyword evidence="13" id="KW-1185">Reference proteome</keyword>
<evidence type="ECO:0000256" key="4">
    <source>
        <dbReference type="ARBA" id="ARBA00022679"/>
    </source>
</evidence>
<evidence type="ECO:0000259" key="11">
    <source>
        <dbReference type="PROSITE" id="PS50011"/>
    </source>
</evidence>
<reference evidence="12" key="3">
    <citation type="submission" date="2022-01" db="UniProtKB">
        <authorList>
            <consortium name="EnsemblPlants"/>
        </authorList>
    </citation>
    <scope>IDENTIFICATION</scope>
    <source>
        <strain evidence="12">subsp. vulgare</strain>
    </source>
</reference>
<dbReference type="SMART" id="SM00220">
    <property type="entry name" value="S_TKc"/>
    <property type="match status" value="1"/>
</dbReference>
<name>A0A8I6X422_HORVV</name>
<keyword evidence="3" id="KW-0597">Phosphoprotein</keyword>
<comment type="catalytic activity">
    <reaction evidence="8">
        <text>[DNA-directed RNA polymerase] + ATP = phospho-[DNA-directed RNA polymerase] + ADP + H(+)</text>
        <dbReference type="Rhea" id="RHEA:10216"/>
        <dbReference type="Rhea" id="RHEA-COMP:11321"/>
        <dbReference type="Rhea" id="RHEA-COMP:11322"/>
        <dbReference type="ChEBI" id="CHEBI:15378"/>
        <dbReference type="ChEBI" id="CHEBI:30616"/>
        <dbReference type="ChEBI" id="CHEBI:43176"/>
        <dbReference type="ChEBI" id="CHEBI:68546"/>
        <dbReference type="ChEBI" id="CHEBI:456216"/>
        <dbReference type="EC" id="2.7.11.23"/>
    </reaction>
</comment>
<dbReference type="InterPro" id="IPR000719">
    <property type="entry name" value="Prot_kinase_dom"/>
</dbReference>
<evidence type="ECO:0000256" key="6">
    <source>
        <dbReference type="ARBA" id="ARBA00022777"/>
    </source>
</evidence>
<dbReference type="Gene3D" id="1.10.510.10">
    <property type="entry name" value="Transferase(Phosphotransferase) domain 1"/>
    <property type="match status" value="1"/>
</dbReference>
<dbReference type="PANTHER" id="PTHR24056">
    <property type="entry name" value="CELL DIVISION PROTEIN KINASE"/>
    <property type="match status" value="1"/>
</dbReference>
<evidence type="ECO:0000313" key="13">
    <source>
        <dbReference type="Proteomes" id="UP000011116"/>
    </source>
</evidence>
<dbReference type="InterPro" id="IPR011009">
    <property type="entry name" value="Kinase-like_dom_sf"/>
</dbReference>
<dbReference type="PROSITE" id="PS00108">
    <property type="entry name" value="PROTEIN_KINASE_ST"/>
    <property type="match status" value="1"/>
</dbReference>
<feature type="domain" description="Protein kinase" evidence="11">
    <location>
        <begin position="43"/>
        <end position="349"/>
    </location>
</feature>
<evidence type="ECO:0000256" key="10">
    <source>
        <dbReference type="RuleBase" id="RU000304"/>
    </source>
</evidence>
<dbReference type="Pfam" id="PF00069">
    <property type="entry name" value="Pkinase"/>
    <property type="match status" value="1"/>
</dbReference>
<reference evidence="13" key="1">
    <citation type="journal article" date="2012" name="Nature">
        <title>A physical, genetic and functional sequence assembly of the barley genome.</title>
        <authorList>
            <consortium name="The International Barley Genome Sequencing Consortium"/>
            <person name="Mayer K.F."/>
            <person name="Waugh R."/>
            <person name="Brown J.W."/>
            <person name="Schulman A."/>
            <person name="Langridge P."/>
            <person name="Platzer M."/>
            <person name="Fincher G.B."/>
            <person name="Muehlbauer G.J."/>
            <person name="Sato K."/>
            <person name="Close T.J."/>
            <person name="Wise R.P."/>
            <person name="Stein N."/>
        </authorList>
    </citation>
    <scope>NUCLEOTIDE SEQUENCE [LARGE SCALE GENOMIC DNA]</scope>
    <source>
        <strain evidence="13">cv. Morex</strain>
    </source>
</reference>
<dbReference type="EnsemblPlants" id="HORVU.MOREX.r3.4HG0398750.1">
    <property type="protein sequence ID" value="HORVU.MOREX.r3.4HG0398750.1.CDS1"/>
    <property type="gene ID" value="HORVU.MOREX.r3.4HG0398750"/>
</dbReference>
<dbReference type="InterPro" id="IPR050108">
    <property type="entry name" value="CDK"/>
</dbReference>
<comment type="similarity">
    <text evidence="1">Belongs to the protein kinase superfamily. CMGC Ser/Thr protein kinase family. CDC2/CDKX subfamily.</text>
</comment>
<dbReference type="PROSITE" id="PS00107">
    <property type="entry name" value="PROTEIN_KINASE_ATP"/>
    <property type="match status" value="1"/>
</dbReference>
<evidence type="ECO:0000256" key="2">
    <source>
        <dbReference type="ARBA" id="ARBA00012409"/>
    </source>
</evidence>
<evidence type="ECO:0000256" key="7">
    <source>
        <dbReference type="ARBA" id="ARBA00022840"/>
    </source>
</evidence>
<evidence type="ECO:0000313" key="12">
    <source>
        <dbReference type="EnsemblPlants" id="HORVU.MOREX.r3.4HG0398750.1.CDS1"/>
    </source>
</evidence>
<dbReference type="GO" id="GO:0005524">
    <property type="term" value="F:ATP binding"/>
    <property type="evidence" value="ECO:0007669"/>
    <property type="project" value="UniProtKB-UniRule"/>
</dbReference>
<keyword evidence="5 9" id="KW-0547">Nucleotide-binding</keyword>
<protein>
    <recommendedName>
        <fullName evidence="2">[RNA-polymerase]-subunit kinase</fullName>
        <ecNumber evidence="2">2.7.11.23</ecNumber>
    </recommendedName>
</protein>
<dbReference type="Proteomes" id="UP000011116">
    <property type="component" value="Chromosome 4H"/>
</dbReference>
<proteinExistence type="inferred from homology"/>
<evidence type="ECO:0000256" key="5">
    <source>
        <dbReference type="ARBA" id="ARBA00022741"/>
    </source>
</evidence>
<dbReference type="GO" id="GO:0005634">
    <property type="term" value="C:nucleus"/>
    <property type="evidence" value="ECO:0000318"/>
    <property type="project" value="GO_Central"/>
</dbReference>
<dbReference type="InterPro" id="IPR008271">
    <property type="entry name" value="Ser/Thr_kinase_AS"/>
</dbReference>
<dbReference type="PROSITE" id="PS50011">
    <property type="entry name" value="PROTEIN_KINASE_DOM"/>
    <property type="match status" value="1"/>
</dbReference>
<dbReference type="Gramene" id="HORVU.MOREX.r3.4HG0398750.1">
    <property type="protein sequence ID" value="HORVU.MOREX.r3.4HG0398750.1.CDS1"/>
    <property type="gene ID" value="HORVU.MOREX.r3.4HG0398750"/>
</dbReference>
<sequence>MAVLKRPAAVLDAGHGHATAAQHRQSPSCCKRSRASIGSTDDYEKVACLGKGGFGVVHRMRHRVTKKNVAVKFLSSPDDTDVVKDLEQEARFLEACDGNPYVVGFEGLVCDPATGDTAGLVMEYVEASSLWSLLWDRRERDDPPLPESTVRDFMWKLLTGADKMHEHDRHIVHRDIKPANILVGKNLELLKICDLGLAMSMADWPPYNRAGTASYMAPEMILGKKDYEAVVDTWSIGCVFAELLTGETLFMLDPEDEEVDETKNDIKQLESIFRVLGMPDERTWPEFKSLPLTADVLKRLPAGCKHSRLRYLFPEDKLSEEGFQVLQGLLTCNPDERLTAADALKHSWFDAPRSADAAAEKLDSLSFLKEKTPRIKFIPPAMPRQKNLHKIPVAVWNAAQRV</sequence>
<evidence type="ECO:0000256" key="3">
    <source>
        <dbReference type="ARBA" id="ARBA00022553"/>
    </source>
</evidence>
<accession>A0A8I6X422</accession>
<dbReference type="InterPro" id="IPR017441">
    <property type="entry name" value="Protein_kinase_ATP_BS"/>
</dbReference>
<dbReference type="GO" id="GO:0008353">
    <property type="term" value="F:RNA polymerase II CTD heptapeptide repeat kinase activity"/>
    <property type="evidence" value="ECO:0007669"/>
    <property type="project" value="UniProtKB-EC"/>
</dbReference>
<dbReference type="GO" id="GO:0004674">
    <property type="term" value="F:protein serine/threonine kinase activity"/>
    <property type="evidence" value="ECO:0000318"/>
    <property type="project" value="GO_Central"/>
</dbReference>